<name>A0ABU1C8J1_9GAMM</name>
<evidence type="ECO:0000256" key="2">
    <source>
        <dbReference type="SAM" id="SignalP"/>
    </source>
</evidence>
<accession>A0ABU1C8J1</accession>
<dbReference type="Proteomes" id="UP001233535">
    <property type="component" value="Unassembled WGS sequence"/>
</dbReference>
<evidence type="ECO:0000256" key="1">
    <source>
        <dbReference type="SAM" id="MobiDB-lite"/>
    </source>
</evidence>
<evidence type="ECO:0000313" key="4">
    <source>
        <dbReference type="Proteomes" id="UP001233535"/>
    </source>
</evidence>
<feature type="chain" id="PRO_5047218486" description="PE-PGRS family protein" evidence="2">
    <location>
        <begin position="29"/>
        <end position="514"/>
    </location>
</feature>
<feature type="region of interest" description="Disordered" evidence="1">
    <location>
        <begin position="111"/>
        <end position="149"/>
    </location>
</feature>
<feature type="signal peptide" evidence="2">
    <location>
        <begin position="1"/>
        <end position="28"/>
    </location>
</feature>
<protein>
    <recommendedName>
        <fullName evidence="5">PE-PGRS family protein</fullName>
    </recommendedName>
</protein>
<evidence type="ECO:0000313" key="3">
    <source>
        <dbReference type="EMBL" id="MDR0181433.1"/>
    </source>
</evidence>
<evidence type="ECO:0008006" key="5">
    <source>
        <dbReference type="Google" id="ProtNLM"/>
    </source>
</evidence>
<feature type="compositionally biased region" description="Gly residues" evidence="1">
    <location>
        <begin position="111"/>
        <end position="130"/>
    </location>
</feature>
<comment type="caution">
    <text evidence="3">The sequence shown here is derived from an EMBL/GenBank/DDBJ whole genome shotgun (WGS) entry which is preliminary data.</text>
</comment>
<dbReference type="EMBL" id="JARUHG010000001">
    <property type="protein sequence ID" value="MDR0181433.1"/>
    <property type="molecule type" value="Genomic_DNA"/>
</dbReference>
<reference evidence="3 4" key="1">
    <citation type="submission" date="2023-04" db="EMBL/GenBank/DDBJ databases">
        <title>Lysobacter sp. strain UC isolated from soil sample.</title>
        <authorList>
            <person name="Choksket S."/>
            <person name="Harshvardhan F."/>
            <person name="Rana R."/>
            <person name="Patil P.B."/>
            <person name="Korpole S."/>
        </authorList>
    </citation>
    <scope>NUCLEOTIDE SEQUENCE [LARGE SCALE GENOMIC DNA]</scope>
    <source>
        <strain evidence="3 4">UC</strain>
    </source>
</reference>
<sequence length="514" mass="50336">MNQHSRLPNRASLTAALVATLFAPTAWAAFDSGSTGADGVFNPTVNTEVELPPSGILNYTTVNIPTGVTVKFKRNAANTPVYILASGDVTIAGTIDLRGDDAKDAGTYGDGAQGDDGIPGAGGAGGFEGGRGGRDDTQQRPAIIRGGAGLGPGGGAGGIEGADGCNATTGYYKHAGIGGAYGSRALKVYMYHCSMTTPATDPYGSGLLQPLVGGSGGGGGRGGTNYPGSGGGGGGGAILIASSGTLRVTGSIDASGGDGGGVAGTGAGGQGAGGSGGGIRLVATTVTGTGTLNAPGGCVHYNNARRQRCGATGRSDELGGSEGRIRIEADAITYSGQSSPAYVRGGIAPVFLASVPSLRISSVAGQTVPAVPTGTNDVTLPSSTTGPVVVTFETTNVPVGNTIQLRVIPAYGTASTAVSGALAGSASAATASASVTLPQGPSALQATTTYTVTVASLRDEAMREKLSRLAQNEKVETIEVTVALQGGARAKLITGSGKSFEVPYAQLSAIGFKS</sequence>
<dbReference type="RefSeq" id="WP_309260623.1">
    <property type="nucleotide sequence ID" value="NZ_JARUHG010000001.1"/>
</dbReference>
<organism evidence="3 4">
    <name type="scientific">Lysobacter arvi</name>
    <dbReference type="NCBI Taxonomy" id="3038776"/>
    <lineage>
        <taxon>Bacteria</taxon>
        <taxon>Pseudomonadati</taxon>
        <taxon>Pseudomonadota</taxon>
        <taxon>Gammaproteobacteria</taxon>
        <taxon>Lysobacterales</taxon>
        <taxon>Lysobacteraceae</taxon>
        <taxon>Lysobacter</taxon>
    </lineage>
</organism>
<gene>
    <name evidence="3" type="ORF">P8609_00415</name>
</gene>
<keyword evidence="4" id="KW-1185">Reference proteome</keyword>
<proteinExistence type="predicted"/>
<keyword evidence="2" id="KW-0732">Signal</keyword>